<keyword evidence="4" id="KW-0479">Metal-binding</keyword>
<comment type="similarity">
    <text evidence="2 7">Belongs to the FPP/GGPP synthase family.</text>
</comment>
<gene>
    <name evidence="8" type="ORF">HZY91_07080</name>
</gene>
<dbReference type="InterPro" id="IPR008949">
    <property type="entry name" value="Isoprenoid_synthase_dom_sf"/>
</dbReference>
<dbReference type="PROSITE" id="PS00723">
    <property type="entry name" value="POLYPRENYL_SYNTHASE_1"/>
    <property type="match status" value="1"/>
</dbReference>
<reference evidence="8 9" key="1">
    <citation type="submission" date="2020-07" db="EMBL/GenBank/DDBJ databases">
        <title>Facklamia lactis sp. nov., isolated from raw milk.</title>
        <authorList>
            <person name="Doll E.V."/>
            <person name="Huptas C."/>
            <person name="Staib L."/>
            <person name="Wenning M."/>
            <person name="Scherer S."/>
        </authorList>
    </citation>
    <scope>NUCLEOTIDE SEQUENCE [LARGE SCALE GENOMIC DNA]</scope>
    <source>
        <strain evidence="8 9">DSM 111018</strain>
    </source>
</reference>
<dbReference type="EMBL" id="JACBXQ010000004">
    <property type="protein sequence ID" value="MBG9986656.1"/>
    <property type="molecule type" value="Genomic_DNA"/>
</dbReference>
<dbReference type="Gene3D" id="1.10.600.10">
    <property type="entry name" value="Farnesyl Diphosphate Synthase"/>
    <property type="match status" value="1"/>
</dbReference>
<keyword evidence="5" id="KW-0460">Magnesium</keyword>
<evidence type="ECO:0000256" key="5">
    <source>
        <dbReference type="ARBA" id="ARBA00022842"/>
    </source>
</evidence>
<organism evidence="8 9">
    <name type="scientific">Facklamia lactis</name>
    <dbReference type="NCBI Taxonomy" id="2749967"/>
    <lineage>
        <taxon>Bacteria</taxon>
        <taxon>Bacillati</taxon>
        <taxon>Bacillota</taxon>
        <taxon>Bacilli</taxon>
        <taxon>Lactobacillales</taxon>
        <taxon>Aerococcaceae</taxon>
        <taxon>Facklamia</taxon>
    </lineage>
</organism>
<dbReference type="SFLD" id="SFLDS00005">
    <property type="entry name" value="Isoprenoid_Synthase_Type_I"/>
    <property type="match status" value="1"/>
</dbReference>
<evidence type="ECO:0000256" key="7">
    <source>
        <dbReference type="RuleBase" id="RU004466"/>
    </source>
</evidence>
<sequence length="293" mass="32342">MAHTGELRAKFEMALQEHIVSLQTPLELVKPMVYSLNGGGKRLRPLLLLTALNIKDPKLVEKGLKTSIALEYIHTYSLIHDDLPAMDNDDMRRGQPTSHIKFDEATAILAGDALETDAFGIIANDDQLSEEKRLQLILELSFAAGSNGMVAGQLYDINSDGQKITLEELKQIHLLKTGYLFMFAVKAAAIISGADSKEKDLLNQFGNHYGVAYQIHNDLKDVVNIGMDQDSLLHSDEANGKTTYPTLLGIDGAKEALLAEIDACHRCLKILELESKLNYQGLAQFLKPLSIEK</sequence>
<evidence type="ECO:0000256" key="4">
    <source>
        <dbReference type="ARBA" id="ARBA00022723"/>
    </source>
</evidence>
<evidence type="ECO:0000256" key="1">
    <source>
        <dbReference type="ARBA" id="ARBA00001946"/>
    </source>
</evidence>
<dbReference type="PANTHER" id="PTHR43281">
    <property type="entry name" value="FARNESYL DIPHOSPHATE SYNTHASE"/>
    <property type="match status" value="1"/>
</dbReference>
<dbReference type="NCBIfam" id="NF045485">
    <property type="entry name" value="FPPsyn"/>
    <property type="match status" value="1"/>
</dbReference>
<dbReference type="Proteomes" id="UP000721415">
    <property type="component" value="Unassembled WGS sequence"/>
</dbReference>
<protein>
    <submittedName>
        <fullName evidence="8">Polyprenyl synthetase family protein</fullName>
    </submittedName>
</protein>
<accession>A0ABS0LTH6</accession>
<dbReference type="SFLD" id="SFLDG01017">
    <property type="entry name" value="Polyprenyl_Transferase_Like"/>
    <property type="match status" value="1"/>
</dbReference>
<evidence type="ECO:0000256" key="2">
    <source>
        <dbReference type="ARBA" id="ARBA00006706"/>
    </source>
</evidence>
<dbReference type="CDD" id="cd00685">
    <property type="entry name" value="Trans_IPPS_HT"/>
    <property type="match status" value="1"/>
</dbReference>
<dbReference type="SUPFAM" id="SSF48576">
    <property type="entry name" value="Terpenoid synthases"/>
    <property type="match status" value="1"/>
</dbReference>
<dbReference type="InterPro" id="IPR000092">
    <property type="entry name" value="Polyprenyl_synt"/>
</dbReference>
<proteinExistence type="inferred from homology"/>
<keyword evidence="9" id="KW-1185">Reference proteome</keyword>
<evidence type="ECO:0000256" key="6">
    <source>
        <dbReference type="ARBA" id="ARBA00023229"/>
    </source>
</evidence>
<comment type="cofactor">
    <cofactor evidence="1">
        <name>Mg(2+)</name>
        <dbReference type="ChEBI" id="CHEBI:18420"/>
    </cofactor>
</comment>
<evidence type="ECO:0000313" key="8">
    <source>
        <dbReference type="EMBL" id="MBG9986656.1"/>
    </source>
</evidence>
<evidence type="ECO:0000313" key="9">
    <source>
        <dbReference type="Proteomes" id="UP000721415"/>
    </source>
</evidence>
<dbReference type="InterPro" id="IPR053378">
    <property type="entry name" value="Prenyl_diphosphate_synthase"/>
</dbReference>
<dbReference type="InterPro" id="IPR033749">
    <property type="entry name" value="Polyprenyl_synt_CS"/>
</dbReference>
<dbReference type="PANTHER" id="PTHR43281:SF1">
    <property type="entry name" value="FARNESYL DIPHOSPHATE SYNTHASE"/>
    <property type="match status" value="1"/>
</dbReference>
<name>A0ABS0LTH6_9LACT</name>
<keyword evidence="6" id="KW-0414">Isoprene biosynthesis</keyword>
<dbReference type="RefSeq" id="WP_197115577.1">
    <property type="nucleotide sequence ID" value="NZ_JACBXQ010000004.1"/>
</dbReference>
<dbReference type="Pfam" id="PF00348">
    <property type="entry name" value="polyprenyl_synt"/>
    <property type="match status" value="1"/>
</dbReference>
<keyword evidence="3 7" id="KW-0808">Transferase</keyword>
<evidence type="ECO:0000256" key="3">
    <source>
        <dbReference type="ARBA" id="ARBA00022679"/>
    </source>
</evidence>
<comment type="caution">
    <text evidence="8">The sequence shown here is derived from an EMBL/GenBank/DDBJ whole genome shotgun (WGS) entry which is preliminary data.</text>
</comment>